<evidence type="ECO:0000256" key="1">
    <source>
        <dbReference type="SAM" id="MobiDB-lite"/>
    </source>
</evidence>
<dbReference type="AlphaFoldDB" id="A0A6C0BTQ8"/>
<organism evidence="3">
    <name type="scientific">viral metagenome</name>
    <dbReference type="NCBI Taxonomy" id="1070528"/>
    <lineage>
        <taxon>unclassified sequences</taxon>
        <taxon>metagenomes</taxon>
        <taxon>organismal metagenomes</taxon>
    </lineage>
</organism>
<keyword evidence="2" id="KW-1133">Transmembrane helix</keyword>
<evidence type="ECO:0000313" key="3">
    <source>
        <dbReference type="EMBL" id="QHS94623.1"/>
    </source>
</evidence>
<keyword evidence="2" id="KW-0472">Membrane</keyword>
<evidence type="ECO:0008006" key="4">
    <source>
        <dbReference type="Google" id="ProtNLM"/>
    </source>
</evidence>
<feature type="transmembrane region" description="Helical" evidence="2">
    <location>
        <begin position="39"/>
        <end position="61"/>
    </location>
</feature>
<proteinExistence type="predicted"/>
<dbReference type="EMBL" id="MN739227">
    <property type="protein sequence ID" value="QHS94623.1"/>
    <property type="molecule type" value="Genomic_DNA"/>
</dbReference>
<feature type="region of interest" description="Disordered" evidence="1">
    <location>
        <begin position="174"/>
        <end position="202"/>
    </location>
</feature>
<evidence type="ECO:0000256" key="2">
    <source>
        <dbReference type="SAM" id="Phobius"/>
    </source>
</evidence>
<protein>
    <recommendedName>
        <fullName evidence="4">SMODS and SLOG-associating 2TM effector domain-containing protein</fullName>
    </recommendedName>
</protein>
<name>A0A6C0BTQ8_9ZZZZ</name>
<sequence>MSRWTTDIESILDQIRINCVYMSGQHKQAYFYYKRISSYFRIPTIILASVASVSSVGLQSYIAQQHISAITCLISLVVGIINSMELYLKLQENIENELEKSKQYYSLATDIYKVLNLDKSNRDDDANKILDDFYDRYRLLFQESNLMKNSFSDKLLKLPPKKKMFNYKKANNTESTISSSSSSSSSVGSEGQSPLNINTDTRYEEVELGKGGISNDYLEEQI</sequence>
<keyword evidence="2" id="KW-0812">Transmembrane</keyword>
<accession>A0A6C0BTQ8</accession>
<feature type="transmembrane region" description="Helical" evidence="2">
    <location>
        <begin position="67"/>
        <end position="88"/>
    </location>
</feature>
<reference evidence="3" key="1">
    <citation type="journal article" date="2020" name="Nature">
        <title>Giant virus diversity and host interactions through global metagenomics.</title>
        <authorList>
            <person name="Schulz F."/>
            <person name="Roux S."/>
            <person name="Paez-Espino D."/>
            <person name="Jungbluth S."/>
            <person name="Walsh D.A."/>
            <person name="Denef V.J."/>
            <person name="McMahon K.D."/>
            <person name="Konstantinidis K.T."/>
            <person name="Eloe-Fadrosh E.A."/>
            <person name="Kyrpides N.C."/>
            <person name="Woyke T."/>
        </authorList>
    </citation>
    <scope>NUCLEOTIDE SEQUENCE</scope>
    <source>
        <strain evidence="3">GVMAG-M-3300018416-45</strain>
    </source>
</reference>
<feature type="compositionally biased region" description="Polar residues" evidence="1">
    <location>
        <begin position="187"/>
        <end position="200"/>
    </location>
</feature>